<comment type="caution">
    <text evidence="4">The sequence shown here is derived from an EMBL/GenBank/DDBJ whole genome shotgun (WGS) entry which is preliminary data.</text>
</comment>
<evidence type="ECO:0000256" key="2">
    <source>
        <dbReference type="SAM" id="Phobius"/>
    </source>
</evidence>
<keyword evidence="2" id="KW-0472">Membrane</keyword>
<dbReference type="EMBL" id="CAJOBC010000328">
    <property type="protein sequence ID" value="CAF3572182.1"/>
    <property type="molecule type" value="Genomic_DNA"/>
</dbReference>
<dbReference type="EMBL" id="CAJNOK010000241">
    <property type="protein sequence ID" value="CAF0739262.1"/>
    <property type="molecule type" value="Genomic_DNA"/>
</dbReference>
<feature type="region of interest" description="Disordered" evidence="1">
    <location>
        <begin position="61"/>
        <end position="139"/>
    </location>
</feature>
<dbReference type="EMBL" id="CAJNOQ010000328">
    <property type="protein sequence ID" value="CAF0788144.1"/>
    <property type="molecule type" value="Genomic_DNA"/>
</dbReference>
<keyword evidence="2" id="KW-1133">Transmembrane helix</keyword>
<evidence type="ECO:0000256" key="1">
    <source>
        <dbReference type="SAM" id="MobiDB-lite"/>
    </source>
</evidence>
<gene>
    <name evidence="4" type="ORF">GPM918_LOCUS2851</name>
    <name evidence="3" type="ORF">OVA965_LOCUS1336</name>
    <name evidence="6" type="ORF">SRO942_LOCUS2851</name>
    <name evidence="5" type="ORF">TMI583_LOCUS1337</name>
</gene>
<evidence type="ECO:0000313" key="7">
    <source>
        <dbReference type="Proteomes" id="UP000663829"/>
    </source>
</evidence>
<dbReference type="Proteomes" id="UP000663829">
    <property type="component" value="Unassembled WGS sequence"/>
</dbReference>
<protein>
    <submittedName>
        <fullName evidence="4">Uncharacterized protein</fullName>
    </submittedName>
</protein>
<evidence type="ECO:0000313" key="3">
    <source>
        <dbReference type="EMBL" id="CAF0739262.1"/>
    </source>
</evidence>
<reference evidence="4" key="1">
    <citation type="submission" date="2021-02" db="EMBL/GenBank/DDBJ databases">
        <authorList>
            <person name="Nowell W R."/>
        </authorList>
    </citation>
    <scope>NUCLEOTIDE SEQUENCE</scope>
</reference>
<feature type="compositionally biased region" description="Polar residues" evidence="1">
    <location>
        <begin position="99"/>
        <end position="119"/>
    </location>
</feature>
<feature type="compositionally biased region" description="Polar residues" evidence="1">
    <location>
        <begin position="1"/>
        <end position="10"/>
    </location>
</feature>
<feature type="region of interest" description="Disordered" evidence="1">
    <location>
        <begin position="1"/>
        <end position="34"/>
    </location>
</feature>
<dbReference type="Proteomes" id="UP000677228">
    <property type="component" value="Unassembled WGS sequence"/>
</dbReference>
<dbReference type="Proteomes" id="UP000682733">
    <property type="component" value="Unassembled WGS sequence"/>
</dbReference>
<name>A0A813RRA4_9BILA</name>
<keyword evidence="7" id="KW-1185">Reference proteome</keyword>
<dbReference type="EMBL" id="CAJOBA010000241">
    <property type="protein sequence ID" value="CAF3516433.1"/>
    <property type="molecule type" value="Genomic_DNA"/>
</dbReference>
<dbReference type="AlphaFoldDB" id="A0A813RRA4"/>
<feature type="compositionally biased region" description="Polar residues" evidence="1">
    <location>
        <begin position="65"/>
        <end position="92"/>
    </location>
</feature>
<evidence type="ECO:0000313" key="6">
    <source>
        <dbReference type="EMBL" id="CAF3572182.1"/>
    </source>
</evidence>
<proteinExistence type="predicted"/>
<dbReference type="OrthoDB" id="10045204at2759"/>
<evidence type="ECO:0000313" key="4">
    <source>
        <dbReference type="EMBL" id="CAF0788144.1"/>
    </source>
</evidence>
<keyword evidence="2" id="KW-0812">Transmembrane</keyword>
<evidence type="ECO:0000313" key="5">
    <source>
        <dbReference type="EMBL" id="CAF3516433.1"/>
    </source>
</evidence>
<sequence length="396" mass="44775">MHLSPISAQTPLRFGGVQQREKEKLSSSTFSPSRSTKFTVQHFTTAAAPPLAIQQHIDDNDEQHSNSITTSSFGESSNMATSRIHSTEQKSPNVLMGRSNMNKNTPNTHLAGSNNNVSSLKKPLSGTRKADAGKSQLLEESTSVRMPNTVLAGTKSAIPSDYQFTNINQNQSKNKILSSKSKYSPPNHLSTLNEAEHIIKSKYTELLVNFFESRQPSYIFEPVRKEYYWTDPSFDEDKISKLEKLLRNTSYFVQSIFWYIRILLAILITIPIEIVHTFLDGLIKPFLTRVPVIAADTIIKPFHSGLFNCLILPIGIFLWNSTDVLARSIEPLFRLINILFEPCVDCFRVAYRRNGGRRSHFRTNDDNNVLLKLDGLDDEQMGDSDRRNREVSTTCV</sequence>
<organism evidence="4 7">
    <name type="scientific">Didymodactylos carnosus</name>
    <dbReference type="NCBI Taxonomy" id="1234261"/>
    <lineage>
        <taxon>Eukaryota</taxon>
        <taxon>Metazoa</taxon>
        <taxon>Spiralia</taxon>
        <taxon>Gnathifera</taxon>
        <taxon>Rotifera</taxon>
        <taxon>Eurotatoria</taxon>
        <taxon>Bdelloidea</taxon>
        <taxon>Philodinida</taxon>
        <taxon>Philodinidae</taxon>
        <taxon>Didymodactylos</taxon>
    </lineage>
</organism>
<dbReference type="Proteomes" id="UP000681722">
    <property type="component" value="Unassembled WGS sequence"/>
</dbReference>
<feature type="transmembrane region" description="Helical" evidence="2">
    <location>
        <begin position="256"/>
        <end position="279"/>
    </location>
</feature>
<accession>A0A813RRA4</accession>